<evidence type="ECO:0000313" key="2">
    <source>
        <dbReference type="EMBL" id="QUX27002.1"/>
    </source>
</evidence>
<name>A0ABX8BXT6_9ACTN</name>
<keyword evidence="1" id="KW-1133">Transmembrane helix</keyword>
<dbReference type="EMBL" id="CP074132">
    <property type="protein sequence ID" value="QUX27002.1"/>
    <property type="molecule type" value="Genomic_DNA"/>
</dbReference>
<feature type="transmembrane region" description="Helical" evidence="1">
    <location>
        <begin position="116"/>
        <end position="138"/>
    </location>
</feature>
<protein>
    <recommendedName>
        <fullName evidence="4">DUF3592 domain-containing protein</fullName>
    </recommendedName>
</protein>
<gene>
    <name evidence="2" type="ORF">KGD83_16755</name>
</gene>
<keyword evidence="1" id="KW-0812">Transmembrane</keyword>
<organism evidence="2 3">
    <name type="scientific">Nocardiopsis akebiae</name>
    <dbReference type="NCBI Taxonomy" id="2831968"/>
    <lineage>
        <taxon>Bacteria</taxon>
        <taxon>Bacillati</taxon>
        <taxon>Actinomycetota</taxon>
        <taxon>Actinomycetes</taxon>
        <taxon>Streptosporangiales</taxon>
        <taxon>Nocardiopsidaceae</taxon>
        <taxon>Nocardiopsis</taxon>
    </lineage>
</organism>
<keyword evidence="3" id="KW-1185">Reference proteome</keyword>
<evidence type="ECO:0008006" key="4">
    <source>
        <dbReference type="Google" id="ProtNLM"/>
    </source>
</evidence>
<reference evidence="3" key="1">
    <citation type="submission" date="2021-05" db="EMBL/GenBank/DDBJ databases">
        <title>Direct Submission.</title>
        <authorList>
            <person name="Li K."/>
            <person name="Gao J."/>
        </authorList>
    </citation>
    <scope>NUCLEOTIDE SEQUENCE [LARGE SCALE GENOMIC DNA]</scope>
    <source>
        <strain evidence="3">HDS12</strain>
    </source>
</reference>
<dbReference type="Proteomes" id="UP000678016">
    <property type="component" value="Chromosome"/>
</dbReference>
<evidence type="ECO:0000256" key="1">
    <source>
        <dbReference type="SAM" id="Phobius"/>
    </source>
</evidence>
<dbReference type="RefSeq" id="WP_212640089.1">
    <property type="nucleotide sequence ID" value="NZ_CP074132.1"/>
</dbReference>
<evidence type="ECO:0000313" key="3">
    <source>
        <dbReference type="Proteomes" id="UP000678016"/>
    </source>
</evidence>
<keyword evidence="1" id="KW-0472">Membrane</keyword>
<sequence>MTPVLVVFVLVATLGVRFTRPDMEQYPDYSERARAEVTHVRVIPGSGQAGMGAQDTLVPEVVYTVQGVTHTAEVAGRLPEESSEGDVLTVAYDPSSPGEPASLILAADPAHKRPRLFIALFLGWIVSVGLVALGVVVWRNPYEWTPVPGRGGG</sequence>
<proteinExistence type="predicted"/>
<accession>A0ABX8BXT6</accession>